<feature type="compositionally biased region" description="Basic and acidic residues" evidence="1">
    <location>
        <begin position="1"/>
        <end position="22"/>
    </location>
</feature>
<proteinExistence type="predicted"/>
<feature type="compositionally biased region" description="Basic and acidic residues" evidence="1">
    <location>
        <begin position="170"/>
        <end position="189"/>
    </location>
</feature>
<dbReference type="EMBL" id="PQXO01000413">
    <property type="protein sequence ID" value="TGO85265.1"/>
    <property type="molecule type" value="Genomic_DNA"/>
</dbReference>
<feature type="region of interest" description="Disordered" evidence="1">
    <location>
        <begin position="374"/>
        <end position="394"/>
    </location>
</feature>
<feature type="compositionally biased region" description="Acidic residues" evidence="1">
    <location>
        <begin position="140"/>
        <end position="164"/>
    </location>
</feature>
<feature type="compositionally biased region" description="Basic and acidic residues" evidence="1">
    <location>
        <begin position="43"/>
        <end position="60"/>
    </location>
</feature>
<evidence type="ECO:0000313" key="3">
    <source>
        <dbReference type="Proteomes" id="UP000297280"/>
    </source>
</evidence>
<accession>A0A4Z1KS41</accession>
<gene>
    <name evidence="2" type="ORF">BPOR_0414g00030</name>
</gene>
<organism evidence="2 3">
    <name type="scientific">Botrytis porri</name>
    <dbReference type="NCBI Taxonomy" id="87229"/>
    <lineage>
        <taxon>Eukaryota</taxon>
        <taxon>Fungi</taxon>
        <taxon>Dikarya</taxon>
        <taxon>Ascomycota</taxon>
        <taxon>Pezizomycotina</taxon>
        <taxon>Leotiomycetes</taxon>
        <taxon>Helotiales</taxon>
        <taxon>Sclerotiniaceae</taxon>
        <taxon>Botrytis</taxon>
    </lineage>
</organism>
<keyword evidence="3" id="KW-1185">Reference proteome</keyword>
<sequence length="394" mass="43561">MKAQEEELCKEEAVENKEETSGHKRALVNENMETISKTDEDEAPRRNAESSHQLRGERLTCDGSASVGKSTKELAEAEDSATKSKLLLGDVRPSGLQGLERKTGPGILSNALQNIANNQANQTNKKRVANTTKKQSLGEAQEEAAEAATVDNEEDEEDEVEEEVPIAVVKKAEAYEQENEKKEETDKLDQCTVTQSKRSQTPAAARRGRSTGRGFKGSVPANNTPAKRGRVQDEKSEEKTPTARNQRTNQARKYPAVRPGGDEIDGDGDGDGDGDDGDGEDDDDDNDDDDSGSRKRKIARIGASKQSSLTAMLAEKRNRVPKIIAPRKRATNNTRKRGPDNQKDFSRNALLAQAEGRQQYPLRPKISYMDSRIKAEKVARDRSSRDEYEEDEEF</sequence>
<evidence type="ECO:0000313" key="2">
    <source>
        <dbReference type="EMBL" id="TGO85265.1"/>
    </source>
</evidence>
<dbReference type="AlphaFoldDB" id="A0A4Z1KS41"/>
<feature type="compositionally biased region" description="Polar residues" evidence="1">
    <location>
        <begin position="242"/>
        <end position="251"/>
    </location>
</feature>
<feature type="compositionally biased region" description="Basic residues" evidence="1">
    <location>
        <begin position="325"/>
        <end position="336"/>
    </location>
</feature>
<evidence type="ECO:0000256" key="1">
    <source>
        <dbReference type="SAM" id="MobiDB-lite"/>
    </source>
</evidence>
<feature type="compositionally biased region" description="Basic and acidic residues" evidence="1">
    <location>
        <begin position="337"/>
        <end position="346"/>
    </location>
</feature>
<dbReference type="Proteomes" id="UP000297280">
    <property type="component" value="Unassembled WGS sequence"/>
</dbReference>
<feature type="region of interest" description="Disordered" evidence="1">
    <location>
        <begin position="1"/>
        <end position="81"/>
    </location>
</feature>
<feature type="compositionally biased region" description="Basic and acidic residues" evidence="1">
    <location>
        <begin position="374"/>
        <end position="386"/>
    </location>
</feature>
<feature type="compositionally biased region" description="Basic and acidic residues" evidence="1">
    <location>
        <begin position="230"/>
        <end position="241"/>
    </location>
</feature>
<comment type="caution">
    <text evidence="2">The sequence shown here is derived from an EMBL/GenBank/DDBJ whole genome shotgun (WGS) entry which is preliminary data.</text>
</comment>
<feature type="compositionally biased region" description="Polar residues" evidence="1">
    <location>
        <begin position="191"/>
        <end position="202"/>
    </location>
</feature>
<reference evidence="2 3" key="1">
    <citation type="submission" date="2017-12" db="EMBL/GenBank/DDBJ databases">
        <title>Comparative genomics of Botrytis spp.</title>
        <authorList>
            <person name="Valero-Jimenez C.A."/>
            <person name="Tapia P."/>
            <person name="Veloso J."/>
            <person name="Silva-Moreno E."/>
            <person name="Staats M."/>
            <person name="Valdes J.H."/>
            <person name="Van Kan J.A.L."/>
        </authorList>
    </citation>
    <scope>NUCLEOTIDE SEQUENCE [LARGE SCALE GENOMIC DNA]</scope>
    <source>
        <strain evidence="2 3">MUCL3349</strain>
    </source>
</reference>
<feature type="region of interest" description="Disordered" evidence="1">
    <location>
        <begin position="118"/>
        <end position="358"/>
    </location>
</feature>
<name>A0A4Z1KS41_9HELO</name>
<feature type="compositionally biased region" description="Acidic residues" evidence="1">
    <location>
        <begin position="262"/>
        <end position="290"/>
    </location>
</feature>
<protein>
    <submittedName>
        <fullName evidence="2">Uncharacterized protein</fullName>
    </submittedName>
</protein>